<dbReference type="GO" id="GO:0008483">
    <property type="term" value="F:transaminase activity"/>
    <property type="evidence" value="ECO:0007669"/>
    <property type="project" value="UniProtKB-KW"/>
</dbReference>
<evidence type="ECO:0000313" key="8">
    <source>
        <dbReference type="EMBL" id="MQY43760.1"/>
    </source>
</evidence>
<evidence type="ECO:0000256" key="5">
    <source>
        <dbReference type="ARBA" id="ARBA00023163"/>
    </source>
</evidence>
<evidence type="ECO:0000256" key="1">
    <source>
        <dbReference type="ARBA" id="ARBA00005384"/>
    </source>
</evidence>
<dbReference type="PANTHER" id="PTHR46577:SF1">
    <property type="entry name" value="HTH-TYPE TRANSCRIPTIONAL REGULATORY PROTEIN GABR"/>
    <property type="match status" value="1"/>
</dbReference>
<dbReference type="Proteomes" id="UP000436694">
    <property type="component" value="Unassembled WGS sequence"/>
</dbReference>
<dbReference type="InterPro" id="IPR000524">
    <property type="entry name" value="Tscrpt_reg_HTH_GntR"/>
</dbReference>
<evidence type="ECO:0000313" key="9">
    <source>
        <dbReference type="Proteomes" id="UP000436694"/>
    </source>
</evidence>
<keyword evidence="3" id="KW-0805">Transcription regulation</keyword>
<dbReference type="GO" id="GO:0003677">
    <property type="term" value="F:DNA binding"/>
    <property type="evidence" value="ECO:0007669"/>
    <property type="project" value="UniProtKB-KW"/>
</dbReference>
<dbReference type="Pfam" id="PF00392">
    <property type="entry name" value="GntR"/>
    <property type="match status" value="1"/>
</dbReference>
<evidence type="ECO:0000256" key="3">
    <source>
        <dbReference type="ARBA" id="ARBA00023015"/>
    </source>
</evidence>
<dbReference type="Pfam" id="PF00155">
    <property type="entry name" value="Aminotran_1_2"/>
    <property type="match status" value="1"/>
</dbReference>
<dbReference type="CDD" id="cd00609">
    <property type="entry name" value="AAT_like"/>
    <property type="match status" value="1"/>
</dbReference>
<dbReference type="PROSITE" id="PS50949">
    <property type="entry name" value="HTH_GNTR"/>
    <property type="match status" value="1"/>
</dbReference>
<organism evidence="8 9">
    <name type="scientific">Tritonibacter aquimaris</name>
    <dbReference type="NCBI Taxonomy" id="2663379"/>
    <lineage>
        <taxon>Bacteria</taxon>
        <taxon>Pseudomonadati</taxon>
        <taxon>Pseudomonadota</taxon>
        <taxon>Alphaproteobacteria</taxon>
        <taxon>Rhodobacterales</taxon>
        <taxon>Paracoccaceae</taxon>
        <taxon>Tritonibacter</taxon>
    </lineage>
</organism>
<dbReference type="PANTHER" id="PTHR46577">
    <property type="entry name" value="HTH-TYPE TRANSCRIPTIONAL REGULATORY PROTEIN GABR"/>
    <property type="match status" value="1"/>
</dbReference>
<evidence type="ECO:0000256" key="2">
    <source>
        <dbReference type="ARBA" id="ARBA00022898"/>
    </source>
</evidence>
<dbReference type="SUPFAM" id="SSF53383">
    <property type="entry name" value="PLP-dependent transferases"/>
    <property type="match status" value="1"/>
</dbReference>
<dbReference type="InterPro" id="IPR015424">
    <property type="entry name" value="PyrdxlP-dep_Trfase"/>
</dbReference>
<keyword evidence="4" id="KW-0238">DNA-binding</keyword>
<proteinExistence type="inferred from homology"/>
<evidence type="ECO:0000256" key="4">
    <source>
        <dbReference type="ARBA" id="ARBA00023125"/>
    </source>
</evidence>
<name>A0A844AMX4_9RHOB</name>
<dbReference type="RefSeq" id="WP_153548648.1">
    <property type="nucleotide sequence ID" value="NZ_WIXK01000007.1"/>
</dbReference>
<dbReference type="InterPro" id="IPR051446">
    <property type="entry name" value="HTH_trans_reg/aminotransferase"/>
</dbReference>
<evidence type="ECO:0000259" key="7">
    <source>
        <dbReference type="PROSITE" id="PS50949"/>
    </source>
</evidence>
<feature type="region of interest" description="Disordered" evidence="6">
    <location>
        <begin position="93"/>
        <end position="113"/>
    </location>
</feature>
<comment type="similarity">
    <text evidence="1">In the C-terminal section; belongs to the class-I pyridoxal-phosphate-dependent aminotransferase family.</text>
</comment>
<keyword evidence="8" id="KW-0032">Aminotransferase</keyword>
<dbReference type="InterPro" id="IPR036390">
    <property type="entry name" value="WH_DNA-bd_sf"/>
</dbReference>
<dbReference type="EMBL" id="WIXK01000007">
    <property type="protein sequence ID" value="MQY43760.1"/>
    <property type="molecule type" value="Genomic_DNA"/>
</dbReference>
<protein>
    <submittedName>
        <fullName evidence="8">Aminotransferase class I/II-fold pyridoxal phosphate-dependent enzyme</fullName>
    </submittedName>
</protein>
<dbReference type="CDD" id="cd07377">
    <property type="entry name" value="WHTH_GntR"/>
    <property type="match status" value="1"/>
</dbReference>
<evidence type="ECO:0000256" key="6">
    <source>
        <dbReference type="SAM" id="MobiDB-lite"/>
    </source>
</evidence>
<feature type="domain" description="HTH gntR-type" evidence="7">
    <location>
        <begin position="14"/>
        <end position="82"/>
    </location>
</feature>
<keyword evidence="5" id="KW-0804">Transcription</keyword>
<gene>
    <name evidence="8" type="ORF">GG681_14035</name>
</gene>
<dbReference type="AlphaFoldDB" id="A0A844AMX4"/>
<sequence length="464" mass="50977">MIDLSTILTADARQPIYMQLVHGLRDAIAKGDIAQGSRLPSQRALAQDLGISRSTVIQSYEQLQAEGYLLARPGAGYFVADVATIAELSSPVPAKPTHMPPRAERLQPGAPDTSLFPTRNWARTIARVARNTPDALCRLHDAFGDLKLREEIAAYLGRWRGISCSPEQILVTSGAREALELAIELVIDGQDIGLESPGFVPLHRFAARSGWPIKWLNPGKQGPKLPSQLAKVTVLTPSHQFPLGGTLPVATRQAFLQAAHDQDAWIIEDDFDSEFRYAGQPVPAMAALDRLGRCLYVGTFSKTFSHEIRLGYLLLPAALITPMRSRFIHPSAGAGITAQRPLAHFMHDGQYDRHIRRTRRHYAERYEAAIAALSDWPTRWGKFQTHRAGMQIAYHLNTTTKETDIQICARAAAAGFAVGPLSRNDPVSARQGILIGFCGADHDIIGTEIAELGSYIEHSFKTAF</sequence>
<dbReference type="InterPro" id="IPR004839">
    <property type="entry name" value="Aminotransferase_I/II_large"/>
</dbReference>
<comment type="caution">
    <text evidence="8">The sequence shown here is derived from an EMBL/GenBank/DDBJ whole genome shotgun (WGS) entry which is preliminary data.</text>
</comment>
<dbReference type="InterPro" id="IPR036388">
    <property type="entry name" value="WH-like_DNA-bd_sf"/>
</dbReference>
<keyword evidence="2" id="KW-0663">Pyridoxal phosphate</keyword>
<dbReference type="GO" id="GO:0003700">
    <property type="term" value="F:DNA-binding transcription factor activity"/>
    <property type="evidence" value="ECO:0007669"/>
    <property type="project" value="InterPro"/>
</dbReference>
<dbReference type="SUPFAM" id="SSF46785">
    <property type="entry name" value="Winged helix' DNA-binding domain"/>
    <property type="match status" value="1"/>
</dbReference>
<accession>A0A844AMX4</accession>
<dbReference type="PRINTS" id="PR00035">
    <property type="entry name" value="HTHGNTR"/>
</dbReference>
<dbReference type="GO" id="GO:0030170">
    <property type="term" value="F:pyridoxal phosphate binding"/>
    <property type="evidence" value="ECO:0007669"/>
    <property type="project" value="InterPro"/>
</dbReference>
<dbReference type="Gene3D" id="1.10.10.10">
    <property type="entry name" value="Winged helix-like DNA-binding domain superfamily/Winged helix DNA-binding domain"/>
    <property type="match status" value="1"/>
</dbReference>
<keyword evidence="8" id="KW-0808">Transferase</keyword>
<reference evidence="8 9" key="1">
    <citation type="submission" date="2019-10" db="EMBL/GenBank/DDBJ databases">
        <title>Epibacterium sp. nov., isolated from seawater.</title>
        <authorList>
            <person name="Zhang X."/>
            <person name="Li N."/>
        </authorList>
    </citation>
    <scope>NUCLEOTIDE SEQUENCE [LARGE SCALE GENOMIC DNA]</scope>
    <source>
        <strain evidence="8 9">SM1969</strain>
    </source>
</reference>
<dbReference type="Gene3D" id="3.40.640.10">
    <property type="entry name" value="Type I PLP-dependent aspartate aminotransferase-like (Major domain)"/>
    <property type="match status" value="1"/>
</dbReference>
<keyword evidence="9" id="KW-1185">Reference proteome</keyword>
<dbReference type="SMART" id="SM00345">
    <property type="entry name" value="HTH_GNTR"/>
    <property type="match status" value="1"/>
</dbReference>
<dbReference type="InterPro" id="IPR015421">
    <property type="entry name" value="PyrdxlP-dep_Trfase_major"/>
</dbReference>